<organism evidence="2 3">
    <name type="scientific">Myotis davidii</name>
    <name type="common">David's myotis</name>
    <dbReference type="NCBI Taxonomy" id="225400"/>
    <lineage>
        <taxon>Eukaryota</taxon>
        <taxon>Metazoa</taxon>
        <taxon>Chordata</taxon>
        <taxon>Craniata</taxon>
        <taxon>Vertebrata</taxon>
        <taxon>Euteleostomi</taxon>
        <taxon>Mammalia</taxon>
        <taxon>Eutheria</taxon>
        <taxon>Laurasiatheria</taxon>
        <taxon>Chiroptera</taxon>
        <taxon>Yangochiroptera</taxon>
        <taxon>Vespertilionidae</taxon>
        <taxon>Myotis</taxon>
    </lineage>
</organism>
<proteinExistence type="predicted"/>
<evidence type="ECO:0000256" key="1">
    <source>
        <dbReference type="SAM" id="MobiDB-lite"/>
    </source>
</evidence>
<dbReference type="EMBL" id="KB113703">
    <property type="protein sequence ID" value="ELK23294.1"/>
    <property type="molecule type" value="Genomic_DNA"/>
</dbReference>
<accession>L5LAE1</accession>
<evidence type="ECO:0000313" key="3">
    <source>
        <dbReference type="Proteomes" id="UP000010556"/>
    </source>
</evidence>
<gene>
    <name evidence="2" type="ORF">MDA_GLEAN10017465</name>
</gene>
<name>L5LAE1_MYODS</name>
<reference evidence="3" key="1">
    <citation type="journal article" date="2013" name="Science">
        <title>Comparative analysis of bat genomes provides insight into the evolution of flight and immunity.</title>
        <authorList>
            <person name="Zhang G."/>
            <person name="Cowled C."/>
            <person name="Shi Z."/>
            <person name="Huang Z."/>
            <person name="Bishop-Lilly K.A."/>
            <person name="Fang X."/>
            <person name="Wynne J.W."/>
            <person name="Xiong Z."/>
            <person name="Baker M.L."/>
            <person name="Zhao W."/>
            <person name="Tachedjian M."/>
            <person name="Zhu Y."/>
            <person name="Zhou P."/>
            <person name="Jiang X."/>
            <person name="Ng J."/>
            <person name="Yang L."/>
            <person name="Wu L."/>
            <person name="Xiao J."/>
            <person name="Feng Y."/>
            <person name="Chen Y."/>
            <person name="Sun X."/>
            <person name="Zhang Y."/>
            <person name="Marsh G.A."/>
            <person name="Crameri G."/>
            <person name="Broder C.C."/>
            <person name="Frey K.G."/>
            <person name="Wang L.F."/>
            <person name="Wang J."/>
        </authorList>
    </citation>
    <scope>NUCLEOTIDE SEQUENCE [LARGE SCALE GENOMIC DNA]</scope>
</reference>
<keyword evidence="3" id="KW-1185">Reference proteome</keyword>
<dbReference type="Proteomes" id="UP000010556">
    <property type="component" value="Unassembled WGS sequence"/>
</dbReference>
<dbReference type="AlphaFoldDB" id="L5LAE1"/>
<sequence>MLQEIQGNRAPAKQHRDKNCFPQTKSRRVFEVKEAKHECKTSKYRSHRLATVTGCPVGFRYVTTPPRTVPVTLADLKLKMCSAALPGAERARATGDKRLRVGWLSRPGGCLRPCRNKTTDKNNIAFLGLLGVYTVVEEKGFPDMKLCFVKGQEWEWGKLTKEILSRFAWENKEAGEKTVRDAVMMPLLKAQLYTASSTVAAIKKKIIAMAFLKLSVIYTSLPCLLSSWQYYQ</sequence>
<evidence type="ECO:0000313" key="2">
    <source>
        <dbReference type="EMBL" id="ELK23294.1"/>
    </source>
</evidence>
<feature type="region of interest" description="Disordered" evidence="1">
    <location>
        <begin position="1"/>
        <end position="21"/>
    </location>
</feature>
<protein>
    <submittedName>
        <fullName evidence="2">Uncharacterized protein</fullName>
    </submittedName>
</protein>